<evidence type="ECO:0008006" key="11">
    <source>
        <dbReference type="Google" id="ProtNLM"/>
    </source>
</evidence>
<feature type="transmembrane region" description="Helical" evidence="8">
    <location>
        <begin position="239"/>
        <end position="257"/>
    </location>
</feature>
<comment type="similarity">
    <text evidence="5">Belongs to the laat-1 family.</text>
</comment>
<dbReference type="Proteomes" id="UP000224634">
    <property type="component" value="Unassembled WGS sequence"/>
</dbReference>
<dbReference type="PANTHER" id="PTHR16201:SF44">
    <property type="entry name" value="SEVEN TRANSMEMBRANE PROTEIN 1"/>
    <property type="match status" value="1"/>
</dbReference>
<protein>
    <recommendedName>
        <fullName evidence="11">Vacuolar membrane PQ loop repeat protein</fullName>
    </recommendedName>
</protein>
<feature type="transmembrane region" description="Helical" evidence="8">
    <location>
        <begin position="171"/>
        <end position="188"/>
    </location>
</feature>
<gene>
    <name evidence="9" type="ORF">AJ80_00787</name>
</gene>
<evidence type="ECO:0000256" key="2">
    <source>
        <dbReference type="ARBA" id="ARBA00022692"/>
    </source>
</evidence>
<feature type="transmembrane region" description="Helical" evidence="8">
    <location>
        <begin position="39"/>
        <end position="63"/>
    </location>
</feature>
<dbReference type="EMBL" id="PDNA01000006">
    <property type="protein sequence ID" value="PGH27546.1"/>
    <property type="molecule type" value="Genomic_DNA"/>
</dbReference>
<feature type="region of interest" description="Disordered" evidence="7">
    <location>
        <begin position="72"/>
        <end position="103"/>
    </location>
</feature>
<dbReference type="SMART" id="SM00679">
    <property type="entry name" value="CTNS"/>
    <property type="match status" value="2"/>
</dbReference>
<keyword evidence="4 8" id="KW-0472">Membrane</keyword>
<dbReference type="Pfam" id="PF04193">
    <property type="entry name" value="PQ-loop"/>
    <property type="match status" value="1"/>
</dbReference>
<dbReference type="PANTHER" id="PTHR16201">
    <property type="entry name" value="SEVEN TRANSMEMBRANE PROTEIN 1-RELATED"/>
    <property type="match status" value="1"/>
</dbReference>
<dbReference type="GO" id="GO:0015174">
    <property type="term" value="F:basic amino acid transmembrane transporter activity"/>
    <property type="evidence" value="ECO:0007669"/>
    <property type="project" value="UniProtKB-ARBA"/>
</dbReference>
<evidence type="ECO:0000256" key="7">
    <source>
        <dbReference type="SAM" id="MobiDB-lite"/>
    </source>
</evidence>
<dbReference type="AlphaFoldDB" id="A0A2B7Z0T8"/>
<dbReference type="InterPro" id="IPR006603">
    <property type="entry name" value="PQ-loop_rpt"/>
</dbReference>
<evidence type="ECO:0000313" key="9">
    <source>
        <dbReference type="EMBL" id="PGH27546.1"/>
    </source>
</evidence>
<dbReference type="GO" id="GO:0098852">
    <property type="term" value="C:lytic vacuole membrane"/>
    <property type="evidence" value="ECO:0007669"/>
    <property type="project" value="UniProtKB-ARBA"/>
</dbReference>
<proteinExistence type="inferred from homology"/>
<comment type="caution">
    <text evidence="9">The sequence shown here is derived from an EMBL/GenBank/DDBJ whole genome shotgun (WGS) entry which is preliminary data.</text>
</comment>
<dbReference type="OrthoDB" id="8048523at2759"/>
<keyword evidence="10" id="KW-1185">Reference proteome</keyword>
<evidence type="ECO:0000256" key="6">
    <source>
        <dbReference type="ARBA" id="ARBA00050768"/>
    </source>
</evidence>
<dbReference type="Gene3D" id="1.20.1280.290">
    <property type="match status" value="2"/>
</dbReference>
<feature type="transmembrane region" description="Helical" evidence="8">
    <location>
        <begin position="208"/>
        <end position="227"/>
    </location>
</feature>
<evidence type="ECO:0000256" key="4">
    <source>
        <dbReference type="ARBA" id="ARBA00023136"/>
    </source>
</evidence>
<accession>A0A2B7Z0T8</accession>
<name>A0A2B7Z0T8_POLH7</name>
<evidence type="ECO:0000313" key="10">
    <source>
        <dbReference type="Proteomes" id="UP000224634"/>
    </source>
</evidence>
<dbReference type="FunFam" id="1.20.1280.290:FF:000009">
    <property type="entry name" value="PQ loop repeat family protein"/>
    <property type="match status" value="1"/>
</dbReference>
<comment type="catalytic activity">
    <reaction evidence="6">
        <text>L-histidine(out) + L-arginine(in) = L-histidine(in) + L-arginine(out)</text>
        <dbReference type="Rhea" id="RHEA:71063"/>
        <dbReference type="ChEBI" id="CHEBI:32682"/>
        <dbReference type="ChEBI" id="CHEBI:57595"/>
    </reaction>
</comment>
<dbReference type="GO" id="GO:0034486">
    <property type="term" value="P:vacuolar transmembrane transport"/>
    <property type="evidence" value="ECO:0007669"/>
    <property type="project" value="UniProtKB-ARBA"/>
</dbReference>
<feature type="transmembrane region" description="Helical" evidence="8">
    <location>
        <begin position="12"/>
        <end position="33"/>
    </location>
</feature>
<evidence type="ECO:0000256" key="3">
    <source>
        <dbReference type="ARBA" id="ARBA00022989"/>
    </source>
</evidence>
<reference evidence="9 10" key="1">
    <citation type="submission" date="2017-10" db="EMBL/GenBank/DDBJ databases">
        <title>Comparative genomics in systemic dimorphic fungi from Ajellomycetaceae.</title>
        <authorList>
            <person name="Munoz J.F."/>
            <person name="Mcewen J.G."/>
            <person name="Clay O.K."/>
            <person name="Cuomo C.A."/>
        </authorList>
    </citation>
    <scope>NUCLEOTIDE SEQUENCE [LARGE SCALE GENOMIC DNA]</scope>
    <source>
        <strain evidence="9 10">UAMH7299</strain>
    </source>
</reference>
<keyword evidence="3 8" id="KW-1133">Transmembrane helix</keyword>
<organism evidence="9 10">
    <name type="scientific">Polytolypa hystricis (strain UAMH7299)</name>
    <dbReference type="NCBI Taxonomy" id="1447883"/>
    <lineage>
        <taxon>Eukaryota</taxon>
        <taxon>Fungi</taxon>
        <taxon>Dikarya</taxon>
        <taxon>Ascomycota</taxon>
        <taxon>Pezizomycotina</taxon>
        <taxon>Eurotiomycetes</taxon>
        <taxon>Eurotiomycetidae</taxon>
        <taxon>Onygenales</taxon>
        <taxon>Onygenales incertae sedis</taxon>
        <taxon>Polytolypa</taxon>
    </lineage>
</organism>
<evidence type="ECO:0000256" key="8">
    <source>
        <dbReference type="SAM" id="Phobius"/>
    </source>
</evidence>
<evidence type="ECO:0000256" key="1">
    <source>
        <dbReference type="ARBA" id="ARBA00004141"/>
    </source>
</evidence>
<dbReference type="InterPro" id="IPR051415">
    <property type="entry name" value="LAAT-1"/>
</dbReference>
<sequence>MKSVVNGSAEAISLAFIVVWFVGDVLNLIGSLWAHLVPVVIAIAVYFCIADGVLISQVLYYNIKNAPEEVHERAASTTSEESDVPGPSTPLLNRRGSEKSRRSSYLRARSSIVEDPLVKMLEQTEPQNAWVKNALSVAAMCLIGTAGWAIAWQTGVWKPTPVKGPESAGDIAVGAQIVGYASAVLYLGARIPQIIKNHRDKSCEGLSLLFFILSLMGNATYGAGILFHSTGKDYFLTNLPWLIGSLGTMVEDIMIFVQFRIYATQDIESTSAVI</sequence>
<dbReference type="FunFam" id="1.20.1280.290:FF:000012">
    <property type="entry name" value="Vacuolar membrane PQ loop repeat protein"/>
    <property type="match status" value="1"/>
</dbReference>
<keyword evidence="2 8" id="KW-0812">Transmembrane</keyword>
<feature type="transmembrane region" description="Helical" evidence="8">
    <location>
        <begin position="129"/>
        <end position="151"/>
    </location>
</feature>
<comment type="subcellular location">
    <subcellularLocation>
        <location evidence="1">Membrane</location>
        <topology evidence="1">Multi-pass membrane protein</topology>
    </subcellularLocation>
</comment>
<evidence type="ECO:0000256" key="5">
    <source>
        <dbReference type="ARBA" id="ARBA00038039"/>
    </source>
</evidence>